<dbReference type="Proteomes" id="UP000184315">
    <property type="component" value="Unassembled WGS sequence"/>
</dbReference>
<organism evidence="2 3">
    <name type="scientific">Planktothrix tepida PCC 9214</name>
    <dbReference type="NCBI Taxonomy" id="671072"/>
    <lineage>
        <taxon>Bacteria</taxon>
        <taxon>Bacillati</taxon>
        <taxon>Cyanobacteriota</taxon>
        <taxon>Cyanophyceae</taxon>
        <taxon>Oscillatoriophycideae</taxon>
        <taxon>Oscillatoriales</taxon>
        <taxon>Microcoleaceae</taxon>
        <taxon>Planktothrix</taxon>
    </lineage>
</organism>
<keyword evidence="3" id="KW-1185">Reference proteome</keyword>
<gene>
    <name evidence="2" type="ORF">PL921480051</name>
</gene>
<evidence type="ECO:0000313" key="3">
    <source>
        <dbReference type="Proteomes" id="UP000184315"/>
    </source>
</evidence>
<protein>
    <submittedName>
        <fullName evidence="2">Uncharacterized protein</fullName>
    </submittedName>
</protein>
<dbReference type="RefSeq" id="WP_072717077.1">
    <property type="nucleotide sequence ID" value="NZ_LN889764.1"/>
</dbReference>
<name>A0A1J1LTM4_9CYAN</name>
<proteinExistence type="predicted"/>
<keyword evidence="1" id="KW-1133">Transmembrane helix</keyword>
<feature type="transmembrane region" description="Helical" evidence="1">
    <location>
        <begin position="12"/>
        <end position="28"/>
    </location>
</feature>
<sequence length="166" mass="18756">MKQLSPKLYKVWLYLILLILGYILAGWLLTAFQVSIWVWVITLAIILYLAKTGSEGIVLGSAGVMGIIFFGVIFRVWPKNWPITIWLQDIPVGSGTRPKLIMLWPLTYILLWLFAILLVLGLAFAHKPLKFLGLNPQQCFYCLTLLSGLSLGIGVLIFKNSLFNFI</sequence>
<evidence type="ECO:0000313" key="2">
    <source>
        <dbReference type="EMBL" id="CUR35941.1"/>
    </source>
</evidence>
<keyword evidence="1" id="KW-0812">Transmembrane</keyword>
<dbReference type="EMBL" id="CZDF01000188">
    <property type="protein sequence ID" value="CUR35941.1"/>
    <property type="molecule type" value="Genomic_DNA"/>
</dbReference>
<feature type="transmembrane region" description="Helical" evidence="1">
    <location>
        <begin position="138"/>
        <end position="158"/>
    </location>
</feature>
<evidence type="ECO:0000256" key="1">
    <source>
        <dbReference type="SAM" id="Phobius"/>
    </source>
</evidence>
<feature type="transmembrane region" description="Helical" evidence="1">
    <location>
        <begin position="101"/>
        <end position="126"/>
    </location>
</feature>
<reference evidence="3" key="1">
    <citation type="submission" date="2015-10" db="EMBL/GenBank/DDBJ databases">
        <authorList>
            <person name="Regsiter A."/>
            <person name="william w."/>
        </authorList>
    </citation>
    <scope>NUCLEOTIDE SEQUENCE [LARGE SCALE GENOMIC DNA]</scope>
</reference>
<feature type="transmembrane region" description="Helical" evidence="1">
    <location>
        <begin position="57"/>
        <end position="77"/>
    </location>
</feature>
<dbReference type="STRING" id="671072.PL921480051"/>
<dbReference type="AlphaFoldDB" id="A0A1J1LTM4"/>
<keyword evidence="1" id="KW-0472">Membrane</keyword>
<accession>A0A1J1LTM4</accession>
<feature type="transmembrane region" description="Helical" evidence="1">
    <location>
        <begin position="34"/>
        <end position="50"/>
    </location>
</feature>